<proteinExistence type="predicted"/>
<protein>
    <submittedName>
        <fullName evidence="1">Uncharacterized protein</fullName>
    </submittedName>
</protein>
<organism evidence="1 2">
    <name type="scientific">Halomonas alkaliantarctica</name>
    <dbReference type="NCBI Taxonomy" id="232346"/>
    <lineage>
        <taxon>Bacteria</taxon>
        <taxon>Pseudomonadati</taxon>
        <taxon>Pseudomonadota</taxon>
        <taxon>Gammaproteobacteria</taxon>
        <taxon>Oceanospirillales</taxon>
        <taxon>Halomonadaceae</taxon>
        <taxon>Halomonas</taxon>
    </lineage>
</organism>
<dbReference type="Proteomes" id="UP001179830">
    <property type="component" value="Chromosome"/>
</dbReference>
<evidence type="ECO:0000313" key="1">
    <source>
        <dbReference type="EMBL" id="WGI26175.1"/>
    </source>
</evidence>
<dbReference type="EMBL" id="CP122961">
    <property type="protein sequence ID" value="WGI26175.1"/>
    <property type="molecule type" value="Genomic_DNA"/>
</dbReference>
<keyword evidence="2" id="KW-1185">Reference proteome</keyword>
<name>A0ABY8LP27_9GAMM</name>
<evidence type="ECO:0000313" key="2">
    <source>
        <dbReference type="Proteomes" id="UP001179830"/>
    </source>
</evidence>
<gene>
    <name evidence="1" type="ORF">QEN58_03715</name>
</gene>
<reference evidence="1" key="1">
    <citation type="submission" date="2023-04" db="EMBL/GenBank/DDBJ databases">
        <title>Complete genome sequence of Halomonas alkaliantarctica MSP3 isolated from marine sediment, Jeju Island.</title>
        <authorList>
            <person name="Park S.-J."/>
        </authorList>
    </citation>
    <scope>NUCLEOTIDE SEQUENCE</scope>
    <source>
        <strain evidence="1">MSP3</strain>
    </source>
</reference>
<sequence length="61" mass="6931">MVDTAWLERHGIFQRPAPNVTKSATIDWKTCLRSTQHIMRYDIYVVGTKAPAWISGEATPN</sequence>
<accession>A0ABY8LP27</accession>
<dbReference type="RefSeq" id="WP_280105814.1">
    <property type="nucleotide sequence ID" value="NZ_CP122961.1"/>
</dbReference>